<keyword evidence="5 7" id="KW-1133">Transmembrane helix</keyword>
<evidence type="ECO:0000313" key="9">
    <source>
        <dbReference type="EMBL" id="RKO73564.1"/>
    </source>
</evidence>
<evidence type="ECO:0000313" key="10">
    <source>
        <dbReference type="Proteomes" id="UP000282423"/>
    </source>
</evidence>
<evidence type="ECO:0000259" key="8">
    <source>
        <dbReference type="Pfam" id="PF01694"/>
    </source>
</evidence>
<keyword evidence="4" id="KW-0378">Hydrolase</keyword>
<keyword evidence="10" id="KW-1185">Reference proteome</keyword>
<dbReference type="GO" id="GO:0006508">
    <property type="term" value="P:proteolysis"/>
    <property type="evidence" value="ECO:0007669"/>
    <property type="project" value="UniProtKB-KW"/>
</dbReference>
<feature type="transmembrane region" description="Helical" evidence="7">
    <location>
        <begin position="49"/>
        <end position="76"/>
    </location>
</feature>
<proteinExistence type="inferred from homology"/>
<gene>
    <name evidence="9" type="ORF">D7322_02590</name>
</gene>
<dbReference type="Proteomes" id="UP000282423">
    <property type="component" value="Unassembled WGS sequence"/>
</dbReference>
<evidence type="ECO:0000256" key="5">
    <source>
        <dbReference type="ARBA" id="ARBA00022989"/>
    </source>
</evidence>
<sequence>MLTLYLQQAPVASAIFFFTLVTSIYTFSHEQLYGKLMLHPYSIARKQRVYTILTSGFIHKDWGHLLFNMITFYYFAFRLEMILAQASPYGHLFFAVVYFGSLVLSDIPTIVQQKNNYGYYSLGASGAICAVLFSYILFDPRTKIGVMFIIGLPAYLFAFLFLGYCIWASKKAQDGINHDAHFYGALSGLILTIICFPWVIKHCLAQF</sequence>
<dbReference type="PANTHER" id="PTHR43731">
    <property type="entry name" value="RHOMBOID PROTEASE"/>
    <property type="match status" value="1"/>
</dbReference>
<dbReference type="EMBL" id="RBWS01000001">
    <property type="protein sequence ID" value="RKO73564.1"/>
    <property type="molecule type" value="Genomic_DNA"/>
</dbReference>
<feature type="transmembrane region" description="Helical" evidence="7">
    <location>
        <begin position="117"/>
        <end position="138"/>
    </location>
</feature>
<feature type="domain" description="Peptidase S54 rhomboid" evidence="8">
    <location>
        <begin position="47"/>
        <end position="197"/>
    </location>
</feature>
<organism evidence="9 10">
    <name type="scientific">Sphingobacterium puteale</name>
    <dbReference type="NCBI Taxonomy" id="2420510"/>
    <lineage>
        <taxon>Bacteria</taxon>
        <taxon>Pseudomonadati</taxon>
        <taxon>Bacteroidota</taxon>
        <taxon>Sphingobacteriia</taxon>
        <taxon>Sphingobacteriales</taxon>
        <taxon>Sphingobacteriaceae</taxon>
        <taxon>Sphingobacterium</taxon>
    </lineage>
</organism>
<evidence type="ECO:0000256" key="6">
    <source>
        <dbReference type="ARBA" id="ARBA00023136"/>
    </source>
</evidence>
<feature type="transmembrane region" description="Helical" evidence="7">
    <location>
        <begin position="88"/>
        <end position="105"/>
    </location>
</feature>
<dbReference type="GO" id="GO:0016020">
    <property type="term" value="C:membrane"/>
    <property type="evidence" value="ECO:0007669"/>
    <property type="project" value="UniProtKB-SubCell"/>
</dbReference>
<evidence type="ECO:0000256" key="7">
    <source>
        <dbReference type="SAM" id="Phobius"/>
    </source>
</evidence>
<feature type="transmembrane region" description="Helical" evidence="7">
    <location>
        <begin position="144"/>
        <end position="168"/>
    </location>
</feature>
<dbReference type="OrthoDB" id="9807874at2"/>
<dbReference type="PANTHER" id="PTHR43731:SF14">
    <property type="entry name" value="PRESENILIN-ASSOCIATED RHOMBOID-LIKE PROTEIN, MITOCHONDRIAL"/>
    <property type="match status" value="1"/>
</dbReference>
<dbReference type="AlphaFoldDB" id="A0A420W4U2"/>
<dbReference type="InterPro" id="IPR050925">
    <property type="entry name" value="Rhomboid_protease_S54"/>
</dbReference>
<accession>A0A420W4U2</accession>
<feature type="transmembrane region" description="Helical" evidence="7">
    <location>
        <begin position="6"/>
        <end position="28"/>
    </location>
</feature>
<evidence type="ECO:0000256" key="1">
    <source>
        <dbReference type="ARBA" id="ARBA00004141"/>
    </source>
</evidence>
<keyword evidence="3 7" id="KW-0812">Transmembrane</keyword>
<evidence type="ECO:0000256" key="2">
    <source>
        <dbReference type="ARBA" id="ARBA00009045"/>
    </source>
</evidence>
<dbReference type="GO" id="GO:0004252">
    <property type="term" value="F:serine-type endopeptidase activity"/>
    <property type="evidence" value="ECO:0007669"/>
    <property type="project" value="InterPro"/>
</dbReference>
<keyword evidence="9" id="KW-0645">Protease</keyword>
<dbReference type="Pfam" id="PF01694">
    <property type="entry name" value="Rhomboid"/>
    <property type="match status" value="1"/>
</dbReference>
<dbReference type="SUPFAM" id="SSF144091">
    <property type="entry name" value="Rhomboid-like"/>
    <property type="match status" value="1"/>
</dbReference>
<comment type="caution">
    <text evidence="9">The sequence shown here is derived from an EMBL/GenBank/DDBJ whole genome shotgun (WGS) entry which is preliminary data.</text>
</comment>
<dbReference type="RefSeq" id="WP_121121002.1">
    <property type="nucleotide sequence ID" value="NZ_CP158959.1"/>
</dbReference>
<reference evidence="9 10" key="1">
    <citation type="submission" date="2018-10" db="EMBL/GenBank/DDBJ databases">
        <title>Sphingobacterium sp. M05W1-28.</title>
        <authorList>
            <person name="Cai H."/>
        </authorList>
    </citation>
    <scope>NUCLEOTIDE SEQUENCE [LARGE SCALE GENOMIC DNA]</scope>
    <source>
        <strain evidence="9 10">M05W1-28</strain>
    </source>
</reference>
<dbReference type="InterPro" id="IPR035952">
    <property type="entry name" value="Rhomboid-like_sf"/>
</dbReference>
<name>A0A420W4U2_9SPHI</name>
<comment type="similarity">
    <text evidence="2">Belongs to the peptidase S54 family.</text>
</comment>
<dbReference type="Gene3D" id="1.20.1540.10">
    <property type="entry name" value="Rhomboid-like"/>
    <property type="match status" value="1"/>
</dbReference>
<feature type="transmembrane region" description="Helical" evidence="7">
    <location>
        <begin position="180"/>
        <end position="200"/>
    </location>
</feature>
<evidence type="ECO:0000256" key="3">
    <source>
        <dbReference type="ARBA" id="ARBA00022692"/>
    </source>
</evidence>
<evidence type="ECO:0000256" key="4">
    <source>
        <dbReference type="ARBA" id="ARBA00022801"/>
    </source>
</evidence>
<keyword evidence="6 7" id="KW-0472">Membrane</keyword>
<comment type="subcellular location">
    <subcellularLocation>
        <location evidence="1">Membrane</location>
        <topology evidence="1">Multi-pass membrane protein</topology>
    </subcellularLocation>
</comment>
<protein>
    <submittedName>
        <fullName evidence="9">Rhomboid family intramembrane serine protease</fullName>
    </submittedName>
</protein>
<dbReference type="InterPro" id="IPR022764">
    <property type="entry name" value="Peptidase_S54_rhomboid_dom"/>
</dbReference>